<name>A0ABN9Y8P5_9DINO</name>
<protein>
    <submittedName>
        <fullName evidence="2">Uncharacterized protein</fullName>
    </submittedName>
</protein>
<feature type="region of interest" description="Disordered" evidence="1">
    <location>
        <begin position="75"/>
        <end position="114"/>
    </location>
</feature>
<organism evidence="2 3">
    <name type="scientific">Prorocentrum cordatum</name>
    <dbReference type="NCBI Taxonomy" id="2364126"/>
    <lineage>
        <taxon>Eukaryota</taxon>
        <taxon>Sar</taxon>
        <taxon>Alveolata</taxon>
        <taxon>Dinophyceae</taxon>
        <taxon>Prorocentrales</taxon>
        <taxon>Prorocentraceae</taxon>
        <taxon>Prorocentrum</taxon>
    </lineage>
</organism>
<proteinExistence type="predicted"/>
<dbReference type="EMBL" id="CAUYUJ010022116">
    <property type="protein sequence ID" value="CAK0909024.1"/>
    <property type="molecule type" value="Genomic_DNA"/>
</dbReference>
<accession>A0ABN9Y8P5</accession>
<keyword evidence="3" id="KW-1185">Reference proteome</keyword>
<gene>
    <name evidence="2" type="ORF">PCOR1329_LOCUS83549</name>
</gene>
<comment type="caution">
    <text evidence="2">The sequence shown here is derived from an EMBL/GenBank/DDBJ whole genome shotgun (WGS) entry which is preliminary data.</text>
</comment>
<reference evidence="2" key="1">
    <citation type="submission" date="2023-10" db="EMBL/GenBank/DDBJ databases">
        <authorList>
            <person name="Chen Y."/>
            <person name="Shah S."/>
            <person name="Dougan E. K."/>
            <person name="Thang M."/>
            <person name="Chan C."/>
        </authorList>
    </citation>
    <scope>NUCLEOTIDE SEQUENCE [LARGE SCALE GENOMIC DNA]</scope>
</reference>
<feature type="compositionally biased region" description="Basic and acidic residues" evidence="1">
    <location>
        <begin position="91"/>
        <end position="114"/>
    </location>
</feature>
<sequence>EMPLNGGPPSWARTARRRRRSMQRLPAMPATLPALWAMASLGCFPRPLGRLFLQAVPESPGHGVLPPCGGWRSGRGAADAELHGGGAGRSLTEREGDGGRGTAEHRLVAPPRDI</sequence>
<evidence type="ECO:0000313" key="2">
    <source>
        <dbReference type="EMBL" id="CAK0909024.1"/>
    </source>
</evidence>
<evidence type="ECO:0000313" key="3">
    <source>
        <dbReference type="Proteomes" id="UP001189429"/>
    </source>
</evidence>
<feature type="non-terminal residue" evidence="2">
    <location>
        <position position="1"/>
    </location>
</feature>
<evidence type="ECO:0000256" key="1">
    <source>
        <dbReference type="SAM" id="MobiDB-lite"/>
    </source>
</evidence>
<dbReference type="Proteomes" id="UP001189429">
    <property type="component" value="Unassembled WGS sequence"/>
</dbReference>